<reference evidence="1" key="2">
    <citation type="journal article" date="2022" name="New Phytol.">
        <title>Evolutionary transition to the ectomycorrhizal habit in the genomes of a hyperdiverse lineage of mushroom-forming fungi.</title>
        <authorList>
            <person name="Looney B."/>
            <person name="Miyauchi S."/>
            <person name="Morin E."/>
            <person name="Drula E."/>
            <person name="Courty P.E."/>
            <person name="Kohler A."/>
            <person name="Kuo A."/>
            <person name="LaButti K."/>
            <person name="Pangilinan J."/>
            <person name="Lipzen A."/>
            <person name="Riley R."/>
            <person name="Andreopoulos W."/>
            <person name="He G."/>
            <person name="Johnson J."/>
            <person name="Nolan M."/>
            <person name="Tritt A."/>
            <person name="Barry K.W."/>
            <person name="Grigoriev I.V."/>
            <person name="Nagy L.G."/>
            <person name="Hibbett D."/>
            <person name="Henrissat B."/>
            <person name="Matheny P.B."/>
            <person name="Labbe J."/>
            <person name="Martin F.M."/>
        </authorList>
    </citation>
    <scope>NUCLEOTIDE SEQUENCE</scope>
    <source>
        <strain evidence="1">HHB10654</strain>
    </source>
</reference>
<evidence type="ECO:0000313" key="2">
    <source>
        <dbReference type="Proteomes" id="UP000814140"/>
    </source>
</evidence>
<sequence length="111" mass="12442">MPTNPIHCGTVTHLFTRTDDVPRLGPYGGCQRSRSVPVTSASPLEHSFLSLTYSNTLLHCPQIDLSTYTYTHTHTYRSTPNALERCDGCIILHRDMILQRSESVPMMQAPP</sequence>
<comment type="caution">
    <text evidence="1">The sequence shown here is derived from an EMBL/GenBank/DDBJ whole genome shotgun (WGS) entry which is preliminary data.</text>
</comment>
<keyword evidence="2" id="KW-1185">Reference proteome</keyword>
<name>A0ACB8SQP9_9AGAM</name>
<dbReference type="Proteomes" id="UP000814140">
    <property type="component" value="Unassembled WGS sequence"/>
</dbReference>
<reference evidence="1" key="1">
    <citation type="submission" date="2021-03" db="EMBL/GenBank/DDBJ databases">
        <authorList>
            <consortium name="DOE Joint Genome Institute"/>
            <person name="Ahrendt S."/>
            <person name="Looney B.P."/>
            <person name="Miyauchi S."/>
            <person name="Morin E."/>
            <person name="Drula E."/>
            <person name="Courty P.E."/>
            <person name="Chicoki N."/>
            <person name="Fauchery L."/>
            <person name="Kohler A."/>
            <person name="Kuo A."/>
            <person name="Labutti K."/>
            <person name="Pangilinan J."/>
            <person name="Lipzen A."/>
            <person name="Riley R."/>
            <person name="Andreopoulos W."/>
            <person name="He G."/>
            <person name="Johnson J."/>
            <person name="Barry K.W."/>
            <person name="Grigoriev I.V."/>
            <person name="Nagy L."/>
            <person name="Hibbett D."/>
            <person name="Henrissat B."/>
            <person name="Matheny P.B."/>
            <person name="Labbe J."/>
            <person name="Martin F."/>
        </authorList>
    </citation>
    <scope>NUCLEOTIDE SEQUENCE</scope>
    <source>
        <strain evidence="1">HHB10654</strain>
    </source>
</reference>
<accession>A0ACB8SQP9</accession>
<evidence type="ECO:0000313" key="1">
    <source>
        <dbReference type="EMBL" id="KAI0058828.1"/>
    </source>
</evidence>
<dbReference type="EMBL" id="MU277231">
    <property type="protein sequence ID" value="KAI0058828.1"/>
    <property type="molecule type" value="Genomic_DNA"/>
</dbReference>
<protein>
    <submittedName>
        <fullName evidence="1">Uncharacterized protein</fullName>
    </submittedName>
</protein>
<proteinExistence type="predicted"/>
<organism evidence="1 2">
    <name type="scientific">Artomyces pyxidatus</name>
    <dbReference type="NCBI Taxonomy" id="48021"/>
    <lineage>
        <taxon>Eukaryota</taxon>
        <taxon>Fungi</taxon>
        <taxon>Dikarya</taxon>
        <taxon>Basidiomycota</taxon>
        <taxon>Agaricomycotina</taxon>
        <taxon>Agaricomycetes</taxon>
        <taxon>Russulales</taxon>
        <taxon>Auriscalpiaceae</taxon>
        <taxon>Artomyces</taxon>
    </lineage>
</organism>
<gene>
    <name evidence="1" type="ORF">BV25DRAFT_1181232</name>
</gene>